<feature type="compositionally biased region" description="Basic residues" evidence="1">
    <location>
        <begin position="27"/>
        <end position="37"/>
    </location>
</feature>
<dbReference type="EMBL" id="OZ023708">
    <property type="protein sequence ID" value="CAK9880602.1"/>
    <property type="molecule type" value="Genomic_DNA"/>
</dbReference>
<name>A0ABP1BVZ0_9BRYO</name>
<gene>
    <name evidence="2" type="ORF">CSSPJE1EN2_LOCUS22001</name>
</gene>
<feature type="region of interest" description="Disordered" evidence="1">
    <location>
        <begin position="20"/>
        <end position="40"/>
    </location>
</feature>
<reference evidence="2" key="1">
    <citation type="submission" date="2024-03" db="EMBL/GenBank/DDBJ databases">
        <authorList>
            <consortium name="ELIXIR-Norway"/>
            <consortium name="Elixir Norway"/>
        </authorList>
    </citation>
    <scope>NUCLEOTIDE SEQUENCE</scope>
</reference>
<dbReference type="Proteomes" id="UP001497522">
    <property type="component" value="Chromosome 7"/>
</dbReference>
<protein>
    <submittedName>
        <fullName evidence="2">Uncharacterized protein</fullName>
    </submittedName>
</protein>
<evidence type="ECO:0000313" key="2">
    <source>
        <dbReference type="EMBL" id="CAK9880602.1"/>
    </source>
</evidence>
<evidence type="ECO:0000256" key="1">
    <source>
        <dbReference type="SAM" id="MobiDB-lite"/>
    </source>
</evidence>
<evidence type="ECO:0000313" key="3">
    <source>
        <dbReference type="Proteomes" id="UP001497522"/>
    </source>
</evidence>
<accession>A0ABP1BVZ0</accession>
<proteinExistence type="predicted"/>
<sequence length="106" mass="11700">MGTQDNVNVVETEKVTIEMHDMGKGIGKQKHGRKSKGKGVDAVVTTKANVKIWVRGPTNDYELIVVAKKGKKKAKVMEHHIMQKGNLKVKDIIVMHSSSWHIGGCP</sequence>
<keyword evidence="3" id="KW-1185">Reference proteome</keyword>
<organism evidence="2 3">
    <name type="scientific">Sphagnum jensenii</name>
    <dbReference type="NCBI Taxonomy" id="128206"/>
    <lineage>
        <taxon>Eukaryota</taxon>
        <taxon>Viridiplantae</taxon>
        <taxon>Streptophyta</taxon>
        <taxon>Embryophyta</taxon>
        <taxon>Bryophyta</taxon>
        <taxon>Sphagnophytina</taxon>
        <taxon>Sphagnopsida</taxon>
        <taxon>Sphagnales</taxon>
        <taxon>Sphagnaceae</taxon>
        <taxon>Sphagnum</taxon>
    </lineage>
</organism>